<dbReference type="Proteomes" id="UP001501218">
    <property type="component" value="Unassembled WGS sequence"/>
</dbReference>
<reference evidence="3" key="1">
    <citation type="journal article" date="2019" name="Int. J. Syst. Evol. Microbiol.">
        <title>The Global Catalogue of Microorganisms (GCM) 10K type strain sequencing project: providing services to taxonomists for standard genome sequencing and annotation.</title>
        <authorList>
            <consortium name="The Broad Institute Genomics Platform"/>
            <consortium name="The Broad Institute Genome Sequencing Center for Infectious Disease"/>
            <person name="Wu L."/>
            <person name="Ma J."/>
        </authorList>
    </citation>
    <scope>NUCLEOTIDE SEQUENCE [LARGE SCALE GENOMIC DNA]</scope>
    <source>
        <strain evidence="3">JCM 16221</strain>
    </source>
</reference>
<name>A0ABP5SMF1_9PSEU</name>
<keyword evidence="1" id="KW-1133">Transmembrane helix</keyword>
<protein>
    <submittedName>
        <fullName evidence="2">Uncharacterized protein</fullName>
    </submittedName>
</protein>
<dbReference type="EMBL" id="BAAARA010000001">
    <property type="protein sequence ID" value="GAA2332714.1"/>
    <property type="molecule type" value="Genomic_DNA"/>
</dbReference>
<gene>
    <name evidence="2" type="ORF">GCM10009854_05020</name>
</gene>
<keyword evidence="1" id="KW-0812">Transmembrane</keyword>
<evidence type="ECO:0000313" key="3">
    <source>
        <dbReference type="Proteomes" id="UP001501218"/>
    </source>
</evidence>
<accession>A0ABP5SMF1</accession>
<keyword evidence="3" id="KW-1185">Reference proteome</keyword>
<evidence type="ECO:0000256" key="1">
    <source>
        <dbReference type="SAM" id="Phobius"/>
    </source>
</evidence>
<feature type="transmembrane region" description="Helical" evidence="1">
    <location>
        <begin position="112"/>
        <end position="131"/>
    </location>
</feature>
<sequence>MASILLVLGVLGVVVAGVTVWPLVAAADEQSKLRPATATVVEQRPCGRQTKGDRIEVQIGGKTRTGTFNGCGHLEGHELEVMIPAGASDGFVAIPADSAGTELEDLVLRANLVLATLAAVAGGGYGILLGGKR</sequence>
<dbReference type="RefSeq" id="WP_344126002.1">
    <property type="nucleotide sequence ID" value="NZ_BAAARA010000001.1"/>
</dbReference>
<keyword evidence="1" id="KW-0472">Membrane</keyword>
<evidence type="ECO:0000313" key="2">
    <source>
        <dbReference type="EMBL" id="GAA2332714.1"/>
    </source>
</evidence>
<comment type="caution">
    <text evidence="2">The sequence shown here is derived from an EMBL/GenBank/DDBJ whole genome shotgun (WGS) entry which is preliminary data.</text>
</comment>
<organism evidence="2 3">
    <name type="scientific">Saccharopolyspora halophila</name>
    <dbReference type="NCBI Taxonomy" id="405551"/>
    <lineage>
        <taxon>Bacteria</taxon>
        <taxon>Bacillati</taxon>
        <taxon>Actinomycetota</taxon>
        <taxon>Actinomycetes</taxon>
        <taxon>Pseudonocardiales</taxon>
        <taxon>Pseudonocardiaceae</taxon>
        <taxon>Saccharopolyspora</taxon>
    </lineage>
</organism>
<proteinExistence type="predicted"/>